<dbReference type="Pfam" id="PF21338">
    <property type="entry name" value="Top1B_N_bact"/>
    <property type="match status" value="1"/>
</dbReference>
<evidence type="ECO:0000256" key="1">
    <source>
        <dbReference type="ARBA" id="ARBA00000213"/>
    </source>
</evidence>
<evidence type="ECO:0000256" key="6">
    <source>
        <dbReference type="ARBA" id="ARBA00023235"/>
    </source>
</evidence>
<keyword evidence="4" id="KW-0799">Topoisomerase</keyword>
<organism evidence="9 10">
    <name type="scientific">Pollutimonas thiosulfatoxidans</name>
    <dbReference type="NCBI Taxonomy" id="2028345"/>
    <lineage>
        <taxon>Bacteria</taxon>
        <taxon>Pseudomonadati</taxon>
        <taxon>Pseudomonadota</taxon>
        <taxon>Betaproteobacteria</taxon>
        <taxon>Burkholderiales</taxon>
        <taxon>Alcaligenaceae</taxon>
        <taxon>Pollutimonas</taxon>
    </lineage>
</organism>
<protein>
    <recommendedName>
        <fullName evidence="3">DNA topoisomerase</fullName>
        <ecNumber evidence="3">5.6.2.1</ecNumber>
    </recommendedName>
</protein>
<dbReference type="Gene3D" id="3.90.15.10">
    <property type="entry name" value="Topoisomerase I, Chain A, domain 3"/>
    <property type="match status" value="1"/>
</dbReference>
<dbReference type="InterPro" id="IPR001631">
    <property type="entry name" value="TopoI"/>
</dbReference>
<dbReference type="InterPro" id="IPR049331">
    <property type="entry name" value="Top1B_N_bact"/>
</dbReference>
<dbReference type="Proteomes" id="UP000283474">
    <property type="component" value="Chromosome"/>
</dbReference>
<dbReference type="EC" id="5.6.2.1" evidence="3"/>
<dbReference type="PRINTS" id="PR00416">
    <property type="entry name" value="EUTPISMRASEI"/>
</dbReference>
<dbReference type="Pfam" id="PF01028">
    <property type="entry name" value="Topoisom_I"/>
    <property type="match status" value="1"/>
</dbReference>
<dbReference type="RefSeq" id="WP_128354372.1">
    <property type="nucleotide sequence ID" value="NZ_CP022987.1"/>
</dbReference>
<accession>A0A410GAJ4</accession>
<gene>
    <name evidence="9" type="ORF">CKA81_05385</name>
</gene>
<evidence type="ECO:0000259" key="8">
    <source>
        <dbReference type="Pfam" id="PF21338"/>
    </source>
</evidence>
<evidence type="ECO:0000256" key="2">
    <source>
        <dbReference type="ARBA" id="ARBA00006645"/>
    </source>
</evidence>
<dbReference type="EMBL" id="CP022987">
    <property type="protein sequence ID" value="QAA93329.1"/>
    <property type="molecule type" value="Genomic_DNA"/>
</dbReference>
<keyword evidence="6 9" id="KW-0413">Isomerase</keyword>
<dbReference type="InterPro" id="IPR035447">
    <property type="entry name" value="DNA_topo_I_N_sf"/>
</dbReference>
<sequence length="342" mass="38794">MTDELVYIGEDAPGITRHRVGKGFRYVDAAGRRITDAQTLARIRALAIPPAYEQVWICADPRGHIQATGRDARGRKQYRYHEVWKRIRDADKYQQLEAFGTALARIRRKVARDLAGPAMTPERVIAIVVRLLELTLIRVGTPRYAVANKSFGLTTMRRRHARVAGSTVRFKFRGKSGIEHDVTVRDRRIARLVKRCMEIPGQELFQYIDETGTVRRVESGLVNAYLKEAGGGDFTAKHYRTWAASVYAFSQLQRRSAAQERPLNKTVNEVLKETAARLGNTPKVCRDCYVHPAVISTYLEGKLPQRLAVKSPAGLRADEWRFLQFLRACELPPDPTVPEQKV</sequence>
<name>A0A410GAJ4_9BURK</name>
<dbReference type="PROSITE" id="PS52038">
    <property type="entry name" value="TOPO_IB_2"/>
    <property type="match status" value="1"/>
</dbReference>
<evidence type="ECO:0000256" key="3">
    <source>
        <dbReference type="ARBA" id="ARBA00012891"/>
    </source>
</evidence>
<evidence type="ECO:0000256" key="5">
    <source>
        <dbReference type="ARBA" id="ARBA00023125"/>
    </source>
</evidence>
<reference evidence="9 10" key="1">
    <citation type="submission" date="2017-08" db="EMBL/GenBank/DDBJ databases">
        <authorList>
            <person name="Park S.-J."/>
            <person name="Kim H."/>
        </authorList>
    </citation>
    <scope>NUCLEOTIDE SEQUENCE [LARGE SCALE GENOMIC DNA]</scope>
    <source>
        <strain evidence="10">ye3</strain>
    </source>
</reference>
<dbReference type="InterPro" id="IPR014711">
    <property type="entry name" value="TopoI_cat_a-hlx-sub_euk"/>
</dbReference>
<comment type="catalytic activity">
    <reaction evidence="1">
        <text>ATP-independent breakage of single-stranded DNA, followed by passage and rejoining.</text>
        <dbReference type="EC" id="5.6.2.1"/>
    </reaction>
</comment>
<keyword evidence="5" id="KW-0238">DNA-binding</keyword>
<dbReference type="Gene3D" id="1.10.132.120">
    <property type="match status" value="1"/>
</dbReference>
<dbReference type="KEGG" id="pus:CKA81_05385"/>
<feature type="domain" description="DNA topoisomerase IB N-terminal" evidence="8">
    <location>
        <begin position="23"/>
        <end position="71"/>
    </location>
</feature>
<dbReference type="SUPFAM" id="SSF55869">
    <property type="entry name" value="DNA topoisomerase I domain"/>
    <property type="match status" value="1"/>
</dbReference>
<dbReference type="OrthoDB" id="9778962at2"/>
<evidence type="ECO:0000256" key="4">
    <source>
        <dbReference type="ARBA" id="ARBA00023029"/>
    </source>
</evidence>
<dbReference type="InterPro" id="IPR013500">
    <property type="entry name" value="TopoI_cat_euk"/>
</dbReference>
<evidence type="ECO:0000313" key="9">
    <source>
        <dbReference type="EMBL" id="QAA93329.1"/>
    </source>
</evidence>
<keyword evidence="10" id="KW-1185">Reference proteome</keyword>
<proteinExistence type="inferred from homology"/>
<dbReference type="SUPFAM" id="SSF56349">
    <property type="entry name" value="DNA breaking-rejoining enzymes"/>
    <property type="match status" value="1"/>
</dbReference>
<dbReference type="InterPro" id="IPR011010">
    <property type="entry name" value="DNA_brk_join_enz"/>
</dbReference>
<dbReference type="GO" id="GO:0006265">
    <property type="term" value="P:DNA topological change"/>
    <property type="evidence" value="ECO:0007669"/>
    <property type="project" value="InterPro"/>
</dbReference>
<evidence type="ECO:0000259" key="7">
    <source>
        <dbReference type="Pfam" id="PF01028"/>
    </source>
</evidence>
<dbReference type="GO" id="GO:0003917">
    <property type="term" value="F:DNA topoisomerase type I (single strand cut, ATP-independent) activity"/>
    <property type="evidence" value="ECO:0007669"/>
    <property type="project" value="UniProtKB-EC"/>
</dbReference>
<comment type="similarity">
    <text evidence="2">Belongs to the type IB topoisomerase family.</text>
</comment>
<dbReference type="Gene3D" id="3.30.66.10">
    <property type="entry name" value="DNA topoisomerase I domain"/>
    <property type="match status" value="1"/>
</dbReference>
<evidence type="ECO:0000313" key="10">
    <source>
        <dbReference type="Proteomes" id="UP000283474"/>
    </source>
</evidence>
<feature type="domain" description="DNA topoisomerase I catalytic core eukaryotic-type" evidence="7">
    <location>
        <begin position="84"/>
        <end position="286"/>
    </location>
</feature>
<dbReference type="AlphaFoldDB" id="A0A410GAJ4"/>
<dbReference type="GO" id="GO:0003677">
    <property type="term" value="F:DNA binding"/>
    <property type="evidence" value="ECO:0007669"/>
    <property type="project" value="UniProtKB-KW"/>
</dbReference>